<sequence>MTSARGPRLEFAVGAFLLLALASLLVLAIASTNGQFNFSRGGSYDLTARFTNLGQLRPNAPVKVGGVTIGRVTDIDLDPVKFDSIVTLSIEDRFNEIPIDTSASILTGGLLGESYVGLVPGGDMEVLQPGEELVFTSPAVDLIQMVGKYMFGGGGGDAGATQPASPEAGTASPDAPHSDEGVTP</sequence>
<organism evidence="3 4">
    <name type="scientific">Luteimonas terrae</name>
    <dbReference type="NCBI Taxonomy" id="1530191"/>
    <lineage>
        <taxon>Bacteria</taxon>
        <taxon>Pseudomonadati</taxon>
        <taxon>Pseudomonadota</taxon>
        <taxon>Gammaproteobacteria</taxon>
        <taxon>Lysobacterales</taxon>
        <taxon>Lysobacteraceae</taxon>
        <taxon>Luteimonas</taxon>
    </lineage>
</organism>
<feature type="region of interest" description="Disordered" evidence="1">
    <location>
        <begin position="155"/>
        <end position="184"/>
    </location>
</feature>
<feature type="domain" description="Mce/MlaD" evidence="2">
    <location>
        <begin position="43"/>
        <end position="121"/>
    </location>
</feature>
<proteinExistence type="predicted"/>
<dbReference type="GO" id="GO:0005543">
    <property type="term" value="F:phospholipid binding"/>
    <property type="evidence" value="ECO:0007669"/>
    <property type="project" value="TreeGrafter"/>
</dbReference>
<evidence type="ECO:0000313" key="4">
    <source>
        <dbReference type="Proteomes" id="UP000295543"/>
    </source>
</evidence>
<dbReference type="InterPro" id="IPR030970">
    <property type="entry name" value="ABC_MlaD"/>
</dbReference>
<dbReference type="NCBIfam" id="TIGR04430">
    <property type="entry name" value="OM_asym_MlaD"/>
    <property type="match status" value="1"/>
</dbReference>
<reference evidence="3 4" key="1">
    <citation type="submission" date="2019-03" db="EMBL/GenBank/DDBJ databases">
        <title>Luteimonas zhaokaii sp.nov., isolated from the rectal contents of Plateau pika in Yushu, Qinghai Province, China.</title>
        <authorList>
            <person name="Zhang G."/>
        </authorList>
    </citation>
    <scope>NUCLEOTIDE SEQUENCE [LARGE SCALE GENOMIC DNA]</scope>
    <source>
        <strain evidence="3 4">THG-MD21</strain>
    </source>
</reference>
<dbReference type="AlphaFoldDB" id="A0A4R5U5F5"/>
<keyword evidence="4" id="KW-1185">Reference proteome</keyword>
<dbReference type="InterPro" id="IPR052336">
    <property type="entry name" value="MlaD_Phospholipid_Transporter"/>
</dbReference>
<dbReference type="Proteomes" id="UP000295543">
    <property type="component" value="Unassembled WGS sequence"/>
</dbReference>
<dbReference type="PANTHER" id="PTHR33371:SF4">
    <property type="entry name" value="INTERMEMBRANE PHOSPHOLIPID TRANSPORT SYSTEM BINDING PROTEIN MLAD"/>
    <property type="match status" value="1"/>
</dbReference>
<evidence type="ECO:0000256" key="1">
    <source>
        <dbReference type="SAM" id="MobiDB-lite"/>
    </source>
</evidence>
<accession>A0A4R5U5F5</accession>
<dbReference type="InterPro" id="IPR003399">
    <property type="entry name" value="Mce/MlaD"/>
</dbReference>
<protein>
    <submittedName>
        <fullName evidence="3">Outer membrane lipid asymmetry maintenance protein MlaD</fullName>
    </submittedName>
</protein>
<name>A0A4R5U5F5_9GAMM</name>
<dbReference type="PANTHER" id="PTHR33371">
    <property type="entry name" value="INTERMEMBRANE PHOSPHOLIPID TRANSPORT SYSTEM BINDING PROTEIN MLAD-RELATED"/>
    <property type="match status" value="1"/>
</dbReference>
<evidence type="ECO:0000259" key="2">
    <source>
        <dbReference type="Pfam" id="PF02470"/>
    </source>
</evidence>
<dbReference type="EMBL" id="SMTG01000007">
    <property type="protein sequence ID" value="TDK29168.1"/>
    <property type="molecule type" value="Genomic_DNA"/>
</dbReference>
<dbReference type="RefSeq" id="WP_133394569.1">
    <property type="nucleotide sequence ID" value="NZ_SMTG01000007.1"/>
</dbReference>
<dbReference type="GO" id="GO:0005548">
    <property type="term" value="F:phospholipid transporter activity"/>
    <property type="evidence" value="ECO:0007669"/>
    <property type="project" value="TreeGrafter"/>
</dbReference>
<comment type="caution">
    <text evidence="3">The sequence shown here is derived from an EMBL/GenBank/DDBJ whole genome shotgun (WGS) entry which is preliminary data.</text>
</comment>
<gene>
    <name evidence="3" type="primary">mlaD</name>
    <name evidence="3" type="ORF">E2F49_14605</name>
</gene>
<dbReference type="OrthoDB" id="9788420at2"/>
<evidence type="ECO:0000313" key="3">
    <source>
        <dbReference type="EMBL" id="TDK29168.1"/>
    </source>
</evidence>
<dbReference type="Pfam" id="PF02470">
    <property type="entry name" value="MlaD"/>
    <property type="match status" value="1"/>
</dbReference>